<dbReference type="InterPro" id="IPR002423">
    <property type="entry name" value="Cpn60/GroEL/TCP-1"/>
</dbReference>
<proteinExistence type="predicted"/>
<dbReference type="GO" id="GO:0017176">
    <property type="term" value="F:phosphatidylinositol N-acetylglucosaminyltransferase activity"/>
    <property type="evidence" value="ECO:0007669"/>
    <property type="project" value="InterPro"/>
</dbReference>
<dbReference type="SUPFAM" id="SSF46785">
    <property type="entry name" value="Winged helix' DNA-binding domain"/>
    <property type="match status" value="1"/>
</dbReference>
<feature type="compositionally biased region" description="Polar residues" evidence="11">
    <location>
        <begin position="185"/>
        <end position="201"/>
    </location>
</feature>
<evidence type="ECO:0000313" key="14">
    <source>
        <dbReference type="EMBL" id="KER23418.1"/>
    </source>
</evidence>
<keyword evidence="6 10" id="KW-0418">Kinase</keyword>
<feature type="region of interest" description="Disordered" evidence="11">
    <location>
        <begin position="782"/>
        <end position="806"/>
    </location>
</feature>
<dbReference type="InterPro" id="IPR017455">
    <property type="entry name" value="Znf_FYVE-rel"/>
</dbReference>
<feature type="region of interest" description="Disordered" evidence="11">
    <location>
        <begin position="75"/>
        <end position="119"/>
    </location>
</feature>
<evidence type="ECO:0000256" key="1">
    <source>
        <dbReference type="ARBA" id="ARBA00012009"/>
    </source>
</evidence>
<dbReference type="RefSeq" id="XP_009172830.1">
    <property type="nucleotide sequence ID" value="XM_009174566.1"/>
</dbReference>
<dbReference type="Pfam" id="PF01504">
    <property type="entry name" value="PIP5K"/>
    <property type="match status" value="1"/>
</dbReference>
<evidence type="ECO:0000259" key="13">
    <source>
        <dbReference type="PROSITE" id="PS51455"/>
    </source>
</evidence>
<name>A0A074Z8G5_OPIVI</name>
<dbReference type="PROSITE" id="PS51455">
    <property type="entry name" value="PIPK"/>
    <property type="match status" value="1"/>
</dbReference>
<dbReference type="CDD" id="cd03796">
    <property type="entry name" value="GT4_PIG-A-like"/>
    <property type="match status" value="1"/>
</dbReference>
<evidence type="ECO:0000256" key="11">
    <source>
        <dbReference type="SAM" id="MobiDB-lite"/>
    </source>
</evidence>
<dbReference type="GO" id="GO:0000506">
    <property type="term" value="C:glycosylphosphatidylinositol-N-acetylglucosaminyltransferase (GPI-GnT) complex"/>
    <property type="evidence" value="ECO:0007669"/>
    <property type="project" value="InterPro"/>
</dbReference>
<dbReference type="InterPro" id="IPR000306">
    <property type="entry name" value="Znf_FYVE"/>
</dbReference>
<dbReference type="SUPFAM" id="SSF53756">
    <property type="entry name" value="UDP-Glycosyltransferase/glycogen phosphorylase"/>
    <property type="match status" value="1"/>
</dbReference>
<keyword evidence="15" id="KW-1185">Reference proteome</keyword>
<evidence type="ECO:0000256" key="9">
    <source>
        <dbReference type="PROSITE-ProRule" id="PRU00091"/>
    </source>
</evidence>
<evidence type="ECO:0000256" key="4">
    <source>
        <dbReference type="ARBA" id="ARBA00022741"/>
    </source>
</evidence>
<dbReference type="PANTHER" id="PTHR45748:SF7">
    <property type="entry name" value="1-PHOSPHATIDYLINOSITOL 3-PHOSPHATE 5-KINASE-RELATED"/>
    <property type="match status" value="1"/>
</dbReference>
<feature type="domain" description="FYVE-type" evidence="12">
    <location>
        <begin position="255"/>
        <end position="315"/>
    </location>
</feature>
<dbReference type="GO" id="GO:0046854">
    <property type="term" value="P:phosphatidylinositol phosphate biosynthetic process"/>
    <property type="evidence" value="ECO:0007669"/>
    <property type="project" value="TreeGrafter"/>
</dbReference>
<organism evidence="14 15">
    <name type="scientific">Opisthorchis viverrini</name>
    <name type="common">Southeast Asian liver fluke</name>
    <dbReference type="NCBI Taxonomy" id="6198"/>
    <lineage>
        <taxon>Eukaryota</taxon>
        <taxon>Metazoa</taxon>
        <taxon>Spiralia</taxon>
        <taxon>Lophotrochozoa</taxon>
        <taxon>Platyhelminthes</taxon>
        <taxon>Trematoda</taxon>
        <taxon>Digenea</taxon>
        <taxon>Opisthorchiida</taxon>
        <taxon>Opisthorchiata</taxon>
        <taxon>Opisthorchiidae</taxon>
        <taxon>Opisthorchis</taxon>
    </lineage>
</organism>
<dbReference type="InterPro" id="IPR036390">
    <property type="entry name" value="WH_DNA-bd_sf"/>
</dbReference>
<feature type="region of interest" description="Disordered" evidence="11">
    <location>
        <begin position="1415"/>
        <end position="1442"/>
    </location>
</feature>
<feature type="compositionally biased region" description="Low complexity" evidence="11">
    <location>
        <begin position="83"/>
        <end position="118"/>
    </location>
</feature>
<dbReference type="FunFam" id="3.50.7.10:FF:000007">
    <property type="entry name" value="1-phosphatidylinositol 3-phosphate 5-kinase isoform X1"/>
    <property type="match status" value="1"/>
</dbReference>
<evidence type="ECO:0000256" key="3">
    <source>
        <dbReference type="ARBA" id="ARBA00022723"/>
    </source>
</evidence>
<feature type="domain" description="PIPK" evidence="13">
    <location>
        <begin position="2614"/>
        <end position="2990"/>
    </location>
</feature>
<dbReference type="Gene3D" id="3.40.50.2000">
    <property type="entry name" value="Glycogen Phosphorylase B"/>
    <property type="match status" value="2"/>
</dbReference>
<dbReference type="Gene3D" id="3.30.800.10">
    <property type="entry name" value="Phosphatidylinositol Phosphate Kinase II Beta"/>
    <property type="match status" value="1"/>
</dbReference>
<evidence type="ECO:0000259" key="12">
    <source>
        <dbReference type="PROSITE" id="PS50178"/>
    </source>
</evidence>
<dbReference type="Gene3D" id="3.30.810.10">
    <property type="entry name" value="2-Layer Sandwich"/>
    <property type="match status" value="1"/>
</dbReference>
<evidence type="ECO:0000256" key="2">
    <source>
        <dbReference type="ARBA" id="ARBA00022679"/>
    </source>
</evidence>
<feature type="region of interest" description="Disordered" evidence="11">
    <location>
        <begin position="185"/>
        <end position="224"/>
    </location>
</feature>
<dbReference type="InterPro" id="IPR013234">
    <property type="entry name" value="PIGA_GPI_anchor_biosynthesis"/>
</dbReference>
<dbReference type="GO" id="GO:0005524">
    <property type="term" value="F:ATP binding"/>
    <property type="evidence" value="ECO:0007669"/>
    <property type="project" value="UniProtKB-UniRule"/>
</dbReference>
<dbReference type="GO" id="GO:0008270">
    <property type="term" value="F:zinc ion binding"/>
    <property type="evidence" value="ECO:0007669"/>
    <property type="project" value="UniProtKB-KW"/>
</dbReference>
<dbReference type="Pfam" id="PF13692">
    <property type="entry name" value="Glyco_trans_1_4"/>
    <property type="match status" value="1"/>
</dbReference>
<accession>A0A074Z8G5</accession>
<dbReference type="FunFam" id="3.40.50.2000:FF:000093">
    <property type="entry name" value="UDP-GlcNAc:PI a1-6 GlcNAc-transferase"/>
    <property type="match status" value="1"/>
</dbReference>
<dbReference type="InterPro" id="IPR027409">
    <property type="entry name" value="GroEL-like_apical_dom_sf"/>
</dbReference>
<keyword evidence="8 10" id="KW-0067">ATP-binding</keyword>
<dbReference type="Proteomes" id="UP000054324">
    <property type="component" value="Unassembled WGS sequence"/>
</dbReference>
<feature type="region of interest" description="Disordered" evidence="11">
    <location>
        <begin position="1188"/>
        <end position="1214"/>
    </location>
</feature>
<dbReference type="SUPFAM" id="SSF57903">
    <property type="entry name" value="FYVE/PHD zinc finger"/>
    <property type="match status" value="2"/>
</dbReference>
<dbReference type="STRING" id="6198.A0A074Z8G5"/>
<dbReference type="CTD" id="20322871"/>
<dbReference type="SMART" id="SM00330">
    <property type="entry name" value="PIPKc"/>
    <property type="match status" value="1"/>
</dbReference>
<feature type="compositionally biased region" description="Polar residues" evidence="11">
    <location>
        <begin position="427"/>
        <end position="448"/>
    </location>
</feature>
<reference evidence="14 15" key="1">
    <citation type="submission" date="2013-11" db="EMBL/GenBank/DDBJ databases">
        <title>Opisthorchis viverrini - life in the bile duct.</title>
        <authorList>
            <person name="Young N.D."/>
            <person name="Nagarajan N."/>
            <person name="Lin S.J."/>
            <person name="Korhonen P.K."/>
            <person name="Jex A.R."/>
            <person name="Hall R.S."/>
            <person name="Safavi-Hemami H."/>
            <person name="Kaewkong W."/>
            <person name="Bertrand D."/>
            <person name="Gao S."/>
            <person name="Seet Q."/>
            <person name="Wongkham S."/>
            <person name="Teh B.T."/>
            <person name="Wongkham C."/>
            <person name="Intapan P.M."/>
            <person name="Maleewong W."/>
            <person name="Yang X."/>
            <person name="Hu M."/>
            <person name="Wang Z."/>
            <person name="Hofmann A."/>
            <person name="Sternberg P.W."/>
            <person name="Tan P."/>
            <person name="Wang J."/>
            <person name="Gasser R.B."/>
        </authorList>
    </citation>
    <scope>NUCLEOTIDE SEQUENCE [LARGE SCALE GENOMIC DNA]</scope>
</reference>
<feature type="compositionally biased region" description="Polar residues" evidence="11">
    <location>
        <begin position="2607"/>
        <end position="2626"/>
    </location>
</feature>
<dbReference type="Pfam" id="PF00118">
    <property type="entry name" value="Cpn60_TCP1"/>
    <property type="match status" value="1"/>
</dbReference>
<dbReference type="Gene3D" id="3.30.40.10">
    <property type="entry name" value="Zinc/RING finger domain, C3HC4 (zinc finger)"/>
    <property type="match status" value="2"/>
</dbReference>
<dbReference type="InterPro" id="IPR027484">
    <property type="entry name" value="PInositol-4-P-5-kinase_N"/>
</dbReference>
<feature type="compositionally biased region" description="Polar residues" evidence="11">
    <location>
        <begin position="782"/>
        <end position="795"/>
    </location>
</feature>
<dbReference type="PANTHER" id="PTHR45748">
    <property type="entry name" value="1-PHOSPHATIDYLINOSITOL 3-PHOSPHATE 5-KINASE-RELATED"/>
    <property type="match status" value="1"/>
</dbReference>
<feature type="compositionally biased region" description="Low complexity" evidence="11">
    <location>
        <begin position="202"/>
        <end position="223"/>
    </location>
</feature>
<keyword evidence="7" id="KW-0862">Zinc</keyword>
<dbReference type="EC" id="2.7.1.150" evidence="1"/>
<dbReference type="InterPro" id="IPR039507">
    <property type="entry name" value="PIG-A/GPI3"/>
</dbReference>
<sequence>MEDTARYVTLGEPEFEKKDRGGGFFRKFLAKFKSLYRLIFLTFLLVYDGDVSVQKFSCPPNVDSQSIDERMFKIRSSKRTESSDTWSDTTSVQESNTETQPSLTPSSSTSHGSNITPSRRIHMPFNLNAAAISSLAETRLSDDRRYWMLDESCRHCFECGSRFNAIRRRHHCRICGRIFCHQCSNQSSDTWSDTTSVQESNTETQPSLTPSSSTSHGSNITPSRRIHMPFNLNAAAISSLAETRLSDDRRYWMLDESCRHCFECGSRFNAIRRRHHCRICGRIFCHQCSNQFVEGHQIGMSGLQRVCSYCARALPSTSSLTLSRVGSAKHVSWSPRAIEACAGTVSVSAVHDNSTSSPLSADATLCRATVDEQLNATLDCSTGTQLTPNTEDLLGFGRLLSPAGLRKQSAPVPTMSSGSVGGRINRVQSARSRPSVVGSSTLSNTPHQLTGPCGRATSDASVMTSLGDLPQSVCGDASHSHDSLDEVYIRDLWSRMLGTYLAHRVDNPVLPPPQQSTAHKDGRLDAESFELTGLGLNPRILQLVTVVHNDKTIYCISGLSLVYWLASNVPEVQRCREMARPICQRFMDLSLLVPLGDPSLQEFRDDFTPYEVRQVRLSLTSVCRAYHILIYGGGDQNSALLSQWPCFFLFQMGSVSVEFTQKGDRRLSWPPYAGPRLPYSSRFANFGLDEPDWLREIADGTEFDKPLPLDTLHTGLERAVDGASEGASTHSAPVLAESSSFEVGEDVRLMNYATDDSTPLPAAPSCGLKTILSLYGSETDMSSTQPFSRTRSSTIPAKPPSKQMAGTTDLGATVKRAFHSHIQRFVTQDARDNHLDLSWVPVLIDLAHAVCDVVSFDIRSSGLRPSVKTVSGSASEASSNTSRRVYSTMDIRYYVHIKKCLGKQTYSTMDIRYYVHIKKLLVDSNQESEIFPGVIFTKRAAHKFMSNLINEPRILLLASSIDYQRMPSKITWLESQIMQEEEYLSNCVSKLLALRPKVIIVGGSVSHVAKTLLLKAGITLFCNVKQSVLIRIARITGADILESVDRLISTNVPKSGNASQRVNTPQLGVSQQLKVEQTMLPNGYSKFLTLIKNASKDSVTALNSTPSDPSSQSASRYTTAEATVLLRGSDLAVLNRAKRCLMFTLYLCYNSRLEQSYAANAFIYHPVAVRSIGLYSDCGVLHQRQASTGSSAAPVSDDPTKQEDSNPPNRDGSPLRLSTLLDNRLFDISPSVTVPPPFLASTDGQVAPLAAYYTYVIEWPFGRRLNDLLKRKAKVLRSELYVLEQMKRLQKIQCTEWSTNGLPEFLTCNLKSRSTELIKLLTNCPAKRSQLHNCGVMDKSINLNALLMSETLQPEDETAYVMFKARAFTTPYNDNERNVLRNPRSFATDLLELMSVGKDTLKSVRQSFLGVVQQQLHQQQQQQSGKAAVGKPSGSSDAPPAVSHNELQQVKHLSGFVASTFSPFKYSGDVNGQDYPAEVLRGLEFTALSYGPLNLRMRDFNCREKLHAPSGDPVTPTGEKLLLDNVILHYRLQRSILDPRSQQWFSFLTTLFSFKSPLWPEPCVPPWIASVEYYGPQDLPLGLFLEKCCFSQQPCRHPHCNWPMIEHMQPFVQTAGAVQLYIRKLPQDPPRPTCCSPSESSNTRPDSRILMWLACTICGTNSPTVFMSGDTWHYSFVKFLNLLINTPSEWGRCAIRPLSANNNAPESSTVPFRQDDRTPSVAGCQLACPHSAHKALQHCFCFDRKVAVFRYQPTTVYELVMPPNEVYIHPSAAQAAISRLSSLLQHDSVKLRTGSTESNPPREETRCRNLKPGGQVTDLEAPIPAYLRDEALEILEKYYHTYAAVKAHLITLQQDNLNPEFTPLLQSYIHLLQTHSRRNHMEIRAELLTYLINTKVADAARAGGANPSTESADLPFPTTRALQSAAVSDTHVTEQETQSIYSVDYLRATSGSVLSRMTTDIALSDDDSVDYLEPPILRVKFATSTVQGESTTSAPAGNDRSDPIPVEDSSTTWSILLSTVTLSEFCSARDFSHDRTLLHCSESDERPQTLDLRFRGVLEFKVSFETFSFSNAAKHCFTVHGKTFTMFREFSYELYVVADCVELTSTLRSLKQSSSCHGAIIPVTSTDKTVAIHSGIWRFKIGLEDEFSDRNVRGSSPTSASRLPLSMLGQLGIIPALLLVSSVGTEKVVQLNYFLVQDTSLICFSFLFESSFLWTLTSILSYFFPCSQTDYGSDASVNQDTNLPDVENDTAHLRVPKPAVMVSPDPTSEQSCSDILMLSSETLGSSLPAETSVHGGNLGSQDLLSVHTQEDDGDATSAKPVHLPTKTKNPLHILDPLNLKGSVPGGMINFLSYSFSLSFCVEISICLFHFPTVIYNPLESAHSTSNPGSPVMNGRMTSPKVAEMTVLAAASAATVPLNAPSGVRRFIHTLLPSNNEAKIFDDPFPPNEHPQLSLFGEISSCSIFQRSRYPSALLDGADRDPRSLDYRQSLIQHLRLAAPDVYVNDHELTSIVAYALSTTEYERHLVDLHTEATSRNSVNASLQMGQSALSELGPTSKDGVSTATSMGNRPTCLDKADKSASNMVQVPVSACHPPDQPNKDEGAKGRVTSSTFVISPTPSGSSKNLTSVQPASSPPPNPLPGTQASTGTLPVAGEKVPQSACNRHIKIQFSDSTTNFFCCIYYASEFFRLRQLLLPQGDISFIRSLSRCFQWNARGGKSGSLFMKTCDERFVVKELSGIEMKTFHEISQQYFDYLIGAALEQRLSVLCRILGIFHVGFKNSLSGEAHRFDVLVMENLFFDRTQLAFIYDLKGSLRKRLVDEASAFKTPQNGDASTGRPVADNRQTRTDTVQFGNSQQQQLAQTGRHQTAIPNLTYKKSVPVLLDQNLLNASVDGPLYLRVHSKNALSHCLLMDTNFLADLFLMDYSLLVGVDPSTNQLVIGLVDYLRKFTFDKRMEMMIKQTISSAQAPPPTILTPDLYRERFLVQMDSYFPLVPDQCLLTDGDDPRGEMAQRLEREFADRKVPGSNPTSASRLPPFSLGQPGIYCPAMSYDYLNWPKKHENKLSIAMACDFFFPNVGGVETHIYSLAQCLIRRGHRVIVITHSYGPVGKQRQSVRYMGRGLKVYYLPLVPFYRQTIFFTLFGTLPIIREILIREQVDLLHGHSSFSDLGHEAILHAQSLGIRTVFTDHSLFGFADLSSVTMNKVVESVLSAVDHVICVSHTCKENTVLRSKLDPNRVFVIPNAIESSQFTPDPTAKDPNFVTVVIVSRLVYRKGIDLLVAIIPPLCTLFPEVRFLIGGDGPKRLDLEEVRERHHLHSRVKLLGSLKPSDVRGVLIQGDIFLNTSLTEAFCIALLEAVSCGLLVVSTSVGGVPEVLPDEFVRLAPVRPSDLAKCLAEAIREVLQQRRSVTVSSSRTTSLVTPIDPSVHASPDSSPNTPLCETPTERAWRMHNWVKNAYSWPQVARRTEKVYYSAVAREKLTFEQLIERLSQRGGLTGPTLVVLAWIHWLFLQFLCWWRPEHTISKVPYLAYPVEDTVDISVDKRAGDSLH</sequence>
<dbReference type="EMBL" id="KL596850">
    <property type="protein sequence ID" value="KER23418.1"/>
    <property type="molecule type" value="Genomic_DNA"/>
</dbReference>
<dbReference type="UniPathway" id="UPA00196"/>
<evidence type="ECO:0000256" key="10">
    <source>
        <dbReference type="PROSITE-ProRule" id="PRU00781"/>
    </source>
</evidence>
<dbReference type="GO" id="GO:0000285">
    <property type="term" value="F:1-phosphatidylinositol-3-phosphate 5-kinase activity"/>
    <property type="evidence" value="ECO:0007669"/>
    <property type="project" value="UniProtKB-EC"/>
</dbReference>
<dbReference type="SUPFAM" id="SSF52029">
    <property type="entry name" value="GroEL apical domain-like"/>
    <property type="match status" value="1"/>
</dbReference>
<keyword evidence="2 10" id="KW-0808">Transferase</keyword>
<keyword evidence="5 9" id="KW-0863">Zinc-finger</keyword>
<dbReference type="KEGG" id="ovi:T265_08692"/>
<evidence type="ECO:0000256" key="7">
    <source>
        <dbReference type="ARBA" id="ARBA00022833"/>
    </source>
</evidence>
<dbReference type="CDD" id="cd04371">
    <property type="entry name" value="DEP"/>
    <property type="match status" value="1"/>
</dbReference>
<feature type="domain" description="FYVE-type" evidence="12">
    <location>
        <begin position="150"/>
        <end position="186"/>
    </location>
</feature>
<feature type="region of interest" description="Disordered" evidence="11">
    <location>
        <begin position="2550"/>
        <end position="2650"/>
    </location>
</feature>
<feature type="compositionally biased region" description="Polar residues" evidence="11">
    <location>
        <begin position="2558"/>
        <end position="2568"/>
    </location>
</feature>
<gene>
    <name evidence="14" type="ORF">T265_08692</name>
</gene>
<dbReference type="SUPFAM" id="SSF56104">
    <property type="entry name" value="SAICAR synthase-like"/>
    <property type="match status" value="2"/>
</dbReference>
<keyword evidence="4 10" id="KW-0547">Nucleotide-binding</keyword>
<dbReference type="InterPro" id="IPR013083">
    <property type="entry name" value="Znf_RING/FYVE/PHD"/>
</dbReference>
<dbReference type="InterPro" id="IPR044769">
    <property type="entry name" value="PIKfyve_PIPKc"/>
</dbReference>
<dbReference type="SMART" id="SM00064">
    <property type="entry name" value="FYVE"/>
    <property type="match status" value="2"/>
</dbReference>
<evidence type="ECO:0000313" key="15">
    <source>
        <dbReference type="Proteomes" id="UP000054324"/>
    </source>
</evidence>
<dbReference type="GO" id="GO:0006506">
    <property type="term" value="P:GPI anchor biosynthetic process"/>
    <property type="evidence" value="ECO:0007669"/>
    <property type="project" value="UniProtKB-UniPathway"/>
</dbReference>
<dbReference type="OrthoDB" id="158357at2759"/>
<feature type="region of interest" description="Disordered" evidence="11">
    <location>
        <begin position="427"/>
        <end position="455"/>
    </location>
</feature>
<dbReference type="GeneID" id="20322871"/>
<dbReference type="InterPro" id="IPR002498">
    <property type="entry name" value="PInositol-4-P-4/5-kinase_core"/>
</dbReference>
<dbReference type="InterPro" id="IPR011011">
    <property type="entry name" value="Znf_FYVE_PHD"/>
</dbReference>
<dbReference type="Pfam" id="PF01363">
    <property type="entry name" value="FYVE"/>
    <property type="match status" value="2"/>
</dbReference>
<dbReference type="InterPro" id="IPR027483">
    <property type="entry name" value="PInositol-4-P-4/5-kinase_C_sf"/>
</dbReference>
<dbReference type="CDD" id="cd17300">
    <property type="entry name" value="PIPKc_PIKfyve"/>
    <property type="match status" value="1"/>
</dbReference>
<dbReference type="Gene3D" id="3.50.7.10">
    <property type="entry name" value="GroEL"/>
    <property type="match status" value="1"/>
</dbReference>
<dbReference type="CDD" id="cd15725">
    <property type="entry name" value="FYVE_PIKfyve_Fab1"/>
    <property type="match status" value="1"/>
</dbReference>
<dbReference type="Pfam" id="PF08288">
    <property type="entry name" value="PIGA"/>
    <property type="match status" value="1"/>
</dbReference>
<protein>
    <recommendedName>
        <fullName evidence="1">1-phosphatidylinositol-3-phosphate 5-kinase</fullName>
        <ecNumber evidence="1">2.7.1.150</ecNumber>
    </recommendedName>
</protein>
<evidence type="ECO:0000256" key="5">
    <source>
        <dbReference type="ARBA" id="ARBA00022771"/>
    </source>
</evidence>
<keyword evidence="3" id="KW-0479">Metal-binding</keyword>
<dbReference type="GO" id="GO:0010008">
    <property type="term" value="C:endosome membrane"/>
    <property type="evidence" value="ECO:0007669"/>
    <property type="project" value="TreeGrafter"/>
</dbReference>
<dbReference type="PROSITE" id="PS50178">
    <property type="entry name" value="ZF_FYVE"/>
    <property type="match status" value="2"/>
</dbReference>
<evidence type="ECO:0000256" key="8">
    <source>
        <dbReference type="ARBA" id="ARBA00022840"/>
    </source>
</evidence>
<evidence type="ECO:0000256" key="6">
    <source>
        <dbReference type="ARBA" id="ARBA00022777"/>
    </source>
</evidence>